<dbReference type="EMBL" id="JASJOU010000006">
    <property type="protein sequence ID" value="MDJ1502734.1"/>
    <property type="molecule type" value="Genomic_DNA"/>
</dbReference>
<dbReference type="AlphaFoldDB" id="A0AAE3R781"/>
<organism evidence="2 3">
    <name type="scientific">Xanthocytophaga agilis</name>
    <dbReference type="NCBI Taxonomy" id="3048010"/>
    <lineage>
        <taxon>Bacteria</taxon>
        <taxon>Pseudomonadati</taxon>
        <taxon>Bacteroidota</taxon>
        <taxon>Cytophagia</taxon>
        <taxon>Cytophagales</taxon>
        <taxon>Rhodocytophagaceae</taxon>
        <taxon>Xanthocytophaga</taxon>
    </lineage>
</organism>
<evidence type="ECO:0000313" key="3">
    <source>
        <dbReference type="Proteomes" id="UP001232063"/>
    </source>
</evidence>
<proteinExistence type="predicted"/>
<keyword evidence="3" id="KW-1185">Reference proteome</keyword>
<keyword evidence="1" id="KW-1133">Transmembrane helix</keyword>
<reference evidence="2" key="1">
    <citation type="submission" date="2023-05" db="EMBL/GenBank/DDBJ databases">
        <authorList>
            <person name="Zhang X."/>
        </authorList>
    </citation>
    <scope>NUCLEOTIDE SEQUENCE</scope>
    <source>
        <strain evidence="2">BD1B2-1</strain>
    </source>
</reference>
<name>A0AAE3R781_9BACT</name>
<keyword evidence="1" id="KW-0812">Transmembrane</keyword>
<evidence type="ECO:0000256" key="1">
    <source>
        <dbReference type="SAM" id="Phobius"/>
    </source>
</evidence>
<gene>
    <name evidence="2" type="ORF">QNI22_18850</name>
</gene>
<evidence type="ECO:0008006" key="4">
    <source>
        <dbReference type="Google" id="ProtNLM"/>
    </source>
</evidence>
<comment type="caution">
    <text evidence="2">The sequence shown here is derived from an EMBL/GenBank/DDBJ whole genome shotgun (WGS) entry which is preliminary data.</text>
</comment>
<sequence>MNTNSENTENNKRIVKAVVVALLIALCLVFLVKGYDALEIKYNSVLTVGQVTEIRQIKSRNYGISYTYTVNGYRYAGYTAIGGIKGDEKDLVNKSLPIVYSSKHPDKNTLLVSKDDFDFYNVSIPDSFKVVLKRFY</sequence>
<dbReference type="Proteomes" id="UP001232063">
    <property type="component" value="Unassembled WGS sequence"/>
</dbReference>
<dbReference type="RefSeq" id="WP_314512993.1">
    <property type="nucleotide sequence ID" value="NZ_JASJOU010000006.1"/>
</dbReference>
<keyword evidence="1" id="KW-0472">Membrane</keyword>
<accession>A0AAE3R781</accession>
<evidence type="ECO:0000313" key="2">
    <source>
        <dbReference type="EMBL" id="MDJ1502734.1"/>
    </source>
</evidence>
<feature type="transmembrane region" description="Helical" evidence="1">
    <location>
        <begin position="14"/>
        <end position="32"/>
    </location>
</feature>
<protein>
    <recommendedName>
        <fullName evidence="4">DUF3592 domain-containing protein</fullName>
    </recommendedName>
</protein>